<gene>
    <name evidence="2" type="ORF">DL07_10435</name>
    <name evidence="3" type="ORF">PNU26_03945</name>
</gene>
<dbReference type="InterPro" id="IPR009732">
    <property type="entry name" value="DUF1304"/>
</dbReference>
<dbReference type="PANTHER" id="PTHR38446:SF1">
    <property type="entry name" value="BLL0914 PROTEIN"/>
    <property type="match status" value="1"/>
</dbReference>
<keyword evidence="1" id="KW-1133">Transmembrane helix</keyword>
<evidence type="ECO:0000256" key="1">
    <source>
        <dbReference type="SAM" id="Phobius"/>
    </source>
</evidence>
<evidence type="ECO:0000313" key="4">
    <source>
        <dbReference type="Proteomes" id="UP000027855"/>
    </source>
</evidence>
<dbReference type="PANTHER" id="PTHR38446">
    <property type="entry name" value="BLL0914 PROTEIN"/>
    <property type="match status" value="1"/>
</dbReference>
<reference evidence="3" key="2">
    <citation type="submission" date="2023-01" db="EMBL/GenBank/DDBJ databases">
        <title>Human gut microbiome strain richness.</title>
        <authorList>
            <person name="Chen-Liaw A."/>
        </authorList>
    </citation>
    <scope>NUCLEOTIDE SEQUENCE</scope>
    <source>
        <strain evidence="3">1001095st1_G4_1001095IJ_161003</strain>
    </source>
</reference>
<dbReference type="Proteomes" id="UP001210204">
    <property type="component" value="Unassembled WGS sequence"/>
</dbReference>
<dbReference type="AlphaFoldDB" id="A0A074JEC8"/>
<accession>A0A074JEC8</accession>
<proteinExistence type="predicted"/>
<dbReference type="Proteomes" id="UP000027855">
    <property type="component" value="Unassembled WGS sequence"/>
</dbReference>
<organism evidence="2 4">
    <name type="scientific">Streptococcus salivarius</name>
    <dbReference type="NCBI Taxonomy" id="1304"/>
    <lineage>
        <taxon>Bacteria</taxon>
        <taxon>Bacillati</taxon>
        <taxon>Bacillota</taxon>
        <taxon>Bacilli</taxon>
        <taxon>Lactobacillales</taxon>
        <taxon>Streptococcaceae</taxon>
        <taxon>Streptococcus</taxon>
    </lineage>
</organism>
<reference evidence="2 4" key="1">
    <citation type="submission" date="2014-04" db="EMBL/GenBank/DDBJ databases">
        <title>Variable characteristics of bacteriocin-producing Streptococcus salivarius strains isolated from Malaysian subjects.</title>
        <authorList>
            <person name="Philip K."/>
            <person name="Barbour A."/>
        </authorList>
    </citation>
    <scope>NUCLEOTIDE SEQUENCE [LARGE SCALE GENOMIC DNA]</scope>
    <source>
        <strain evidence="2 4">NU10</strain>
    </source>
</reference>
<feature type="transmembrane region" description="Helical" evidence="1">
    <location>
        <begin position="100"/>
        <end position="119"/>
    </location>
</feature>
<keyword evidence="1" id="KW-0472">Membrane</keyword>
<evidence type="ECO:0000313" key="2">
    <source>
        <dbReference type="EMBL" id="KEO45961.1"/>
    </source>
</evidence>
<dbReference type="RefSeq" id="WP_037601225.1">
    <property type="nucleotide sequence ID" value="NZ_JADMQU010000007.1"/>
</dbReference>
<keyword evidence="1" id="KW-0812">Transmembrane</keyword>
<comment type="caution">
    <text evidence="2">The sequence shown here is derived from an EMBL/GenBank/DDBJ whole genome shotgun (WGS) entry which is preliminary data.</text>
</comment>
<evidence type="ECO:0000313" key="3">
    <source>
        <dbReference type="EMBL" id="MDB8613553.1"/>
    </source>
</evidence>
<feature type="transmembrane region" description="Helical" evidence="1">
    <location>
        <begin position="76"/>
        <end position="94"/>
    </location>
</feature>
<dbReference type="EMBL" id="JJMT01000007">
    <property type="protein sequence ID" value="KEO45961.1"/>
    <property type="molecule type" value="Genomic_DNA"/>
</dbReference>
<dbReference type="Pfam" id="PF06993">
    <property type="entry name" value="DUF1304"/>
    <property type="match status" value="1"/>
</dbReference>
<protein>
    <submittedName>
        <fullName evidence="3">DUF1304 domain-containing protein</fullName>
    </submittedName>
    <submittedName>
        <fullName evidence="2">Membrane protein</fullName>
    </submittedName>
</protein>
<sequence>MSIITLILAGIVALEHLYIMYLETFATHSDTTSRVFNMSKEELQRDSVTHLFKNQGIYNGLIAVFLLYGIFTSSQLLVTVFVLNVFFAAIYGAITANKKIILTQGGPAILTLLSLIISLF</sequence>
<name>A0A074JEC8_STRSL</name>
<dbReference type="EMBL" id="JAQMJT010000003">
    <property type="protein sequence ID" value="MDB8613553.1"/>
    <property type="molecule type" value="Genomic_DNA"/>
</dbReference>